<organism evidence="2 3">
    <name type="scientific">Lophium mytilinum</name>
    <dbReference type="NCBI Taxonomy" id="390894"/>
    <lineage>
        <taxon>Eukaryota</taxon>
        <taxon>Fungi</taxon>
        <taxon>Dikarya</taxon>
        <taxon>Ascomycota</taxon>
        <taxon>Pezizomycotina</taxon>
        <taxon>Dothideomycetes</taxon>
        <taxon>Pleosporomycetidae</taxon>
        <taxon>Mytilinidiales</taxon>
        <taxon>Mytilinidiaceae</taxon>
        <taxon>Lophium</taxon>
    </lineage>
</organism>
<feature type="region of interest" description="Disordered" evidence="1">
    <location>
        <begin position="1"/>
        <end position="30"/>
    </location>
</feature>
<protein>
    <submittedName>
        <fullName evidence="2">Uncharacterized protein</fullName>
    </submittedName>
</protein>
<evidence type="ECO:0000256" key="1">
    <source>
        <dbReference type="SAM" id="MobiDB-lite"/>
    </source>
</evidence>
<keyword evidence="3" id="KW-1185">Reference proteome</keyword>
<dbReference type="AlphaFoldDB" id="A0A6A6QTX8"/>
<gene>
    <name evidence="2" type="ORF">BU16DRAFT_562027</name>
</gene>
<sequence>MTGLKSRLFSSISSIQPPNNPPSRNFSVRTSPKDANVTFVHHVGDPIEAPPLYSIVTLEGLKQSLLVYRGIPHPHPRSMIGNANFHSFPSTTDLNLRGEPIPMKMNQLSGNLSLEHYPFGKLRWKWKLDRYTGTGLELTTASGSKLAQLKSAGIHRLREKRLEVLVVCDERFVELVVLSAMAAKTISKAQVEVGSEVAGAAAGA</sequence>
<proteinExistence type="predicted"/>
<dbReference type="OrthoDB" id="4725912at2759"/>
<evidence type="ECO:0000313" key="3">
    <source>
        <dbReference type="Proteomes" id="UP000799750"/>
    </source>
</evidence>
<evidence type="ECO:0000313" key="2">
    <source>
        <dbReference type="EMBL" id="KAF2494367.1"/>
    </source>
</evidence>
<dbReference type="Proteomes" id="UP000799750">
    <property type="component" value="Unassembled WGS sequence"/>
</dbReference>
<accession>A0A6A6QTX8</accession>
<name>A0A6A6QTX8_9PEZI</name>
<reference evidence="2" key="1">
    <citation type="journal article" date="2020" name="Stud. Mycol.">
        <title>101 Dothideomycetes genomes: a test case for predicting lifestyles and emergence of pathogens.</title>
        <authorList>
            <person name="Haridas S."/>
            <person name="Albert R."/>
            <person name="Binder M."/>
            <person name="Bloem J."/>
            <person name="Labutti K."/>
            <person name="Salamov A."/>
            <person name="Andreopoulos B."/>
            <person name="Baker S."/>
            <person name="Barry K."/>
            <person name="Bills G."/>
            <person name="Bluhm B."/>
            <person name="Cannon C."/>
            <person name="Castanera R."/>
            <person name="Culley D."/>
            <person name="Daum C."/>
            <person name="Ezra D."/>
            <person name="Gonzalez J."/>
            <person name="Henrissat B."/>
            <person name="Kuo A."/>
            <person name="Liang C."/>
            <person name="Lipzen A."/>
            <person name="Lutzoni F."/>
            <person name="Magnuson J."/>
            <person name="Mondo S."/>
            <person name="Nolan M."/>
            <person name="Ohm R."/>
            <person name="Pangilinan J."/>
            <person name="Park H.-J."/>
            <person name="Ramirez L."/>
            <person name="Alfaro M."/>
            <person name="Sun H."/>
            <person name="Tritt A."/>
            <person name="Yoshinaga Y."/>
            <person name="Zwiers L.-H."/>
            <person name="Turgeon B."/>
            <person name="Goodwin S."/>
            <person name="Spatafora J."/>
            <person name="Crous P."/>
            <person name="Grigoriev I."/>
        </authorList>
    </citation>
    <scope>NUCLEOTIDE SEQUENCE</scope>
    <source>
        <strain evidence="2">CBS 269.34</strain>
    </source>
</reference>
<dbReference type="EMBL" id="MU004190">
    <property type="protein sequence ID" value="KAF2494367.1"/>
    <property type="molecule type" value="Genomic_DNA"/>
</dbReference>